<feature type="region of interest" description="Disordered" evidence="1">
    <location>
        <begin position="21"/>
        <end position="45"/>
    </location>
</feature>
<comment type="caution">
    <text evidence="2">The sequence shown here is derived from an EMBL/GenBank/DDBJ whole genome shotgun (WGS) entry which is preliminary data.</text>
</comment>
<sequence>MRRGMLAGLKGGSTTLLKELEPAKLEAAEPTPADSMAPGEGDGKP</sequence>
<accession>A0AAE8MEG6</accession>
<protein>
    <submittedName>
        <fullName evidence="2">Uncharacterized protein</fullName>
    </submittedName>
</protein>
<reference evidence="2" key="1">
    <citation type="submission" date="2018-03" db="EMBL/GenBank/DDBJ databases">
        <authorList>
            <person name="Guldener U."/>
        </authorList>
    </citation>
    <scope>NUCLEOTIDE SEQUENCE</scope>
</reference>
<keyword evidence="3" id="KW-1185">Reference proteome</keyword>
<evidence type="ECO:0000256" key="1">
    <source>
        <dbReference type="SAM" id="MobiDB-lite"/>
    </source>
</evidence>
<dbReference type="AlphaFoldDB" id="A0AAE8MEG6"/>
<evidence type="ECO:0000313" key="3">
    <source>
        <dbReference type="Proteomes" id="UP001187734"/>
    </source>
</evidence>
<dbReference type="Proteomes" id="UP001187734">
    <property type="component" value="Unassembled WGS sequence"/>
</dbReference>
<name>A0AAE8MEG6_9HYPO</name>
<organism evidence="2 3">
    <name type="scientific">Fusarium torulosum</name>
    <dbReference type="NCBI Taxonomy" id="33205"/>
    <lineage>
        <taxon>Eukaryota</taxon>
        <taxon>Fungi</taxon>
        <taxon>Dikarya</taxon>
        <taxon>Ascomycota</taxon>
        <taxon>Pezizomycotina</taxon>
        <taxon>Sordariomycetes</taxon>
        <taxon>Hypocreomycetidae</taxon>
        <taxon>Hypocreales</taxon>
        <taxon>Nectriaceae</taxon>
        <taxon>Fusarium</taxon>
    </lineage>
</organism>
<proteinExistence type="predicted"/>
<gene>
    <name evidence="2" type="ORF">FTOL_08639</name>
</gene>
<evidence type="ECO:0000313" key="2">
    <source>
        <dbReference type="EMBL" id="SPJ80247.1"/>
    </source>
</evidence>
<dbReference type="EMBL" id="ONZP01000306">
    <property type="protein sequence ID" value="SPJ80247.1"/>
    <property type="molecule type" value="Genomic_DNA"/>
</dbReference>